<feature type="transmembrane region" description="Helical" evidence="1">
    <location>
        <begin position="35"/>
        <end position="56"/>
    </location>
</feature>
<organism evidence="2 3">
    <name type="scientific">Luethyella okanaganae</name>
    <dbReference type="NCBI Taxonomy" id="69372"/>
    <lineage>
        <taxon>Bacteria</taxon>
        <taxon>Bacillati</taxon>
        <taxon>Actinomycetota</taxon>
        <taxon>Actinomycetes</taxon>
        <taxon>Micrococcales</taxon>
        <taxon>Microbacteriaceae</taxon>
        <taxon>Luethyella</taxon>
    </lineage>
</organism>
<dbReference type="RefSeq" id="WP_386733034.1">
    <property type="nucleotide sequence ID" value="NZ_JBHSTP010000004.1"/>
</dbReference>
<feature type="transmembrane region" description="Helical" evidence="1">
    <location>
        <begin position="162"/>
        <end position="185"/>
    </location>
</feature>
<dbReference type="EMBL" id="JBHSTP010000004">
    <property type="protein sequence ID" value="MFC6357322.1"/>
    <property type="molecule type" value="Genomic_DNA"/>
</dbReference>
<sequence length="242" mass="24532">MSDWMAAGLAGLLAGSALLIGAVIAWRIAVPERVVASIMAFGAGVLISALAFDLVLEAEQAGGFWPTVGGFAFGAIAYVAANIGLDTVDARKRRGNDDPGTGTGIAAGALLDGVPESAVLGLSMVGGQSVSVPILAAIMISNLPEGLASTAELKRSDRPARYVFLLWSGIAVACAISALLGFVILQDVSTGTTAFITAIAAGAILAMICDTMIPDAFRRAHAFTGLLATLGFLVSFAVHQLG</sequence>
<reference evidence="3" key="1">
    <citation type="journal article" date="2019" name="Int. J. Syst. Evol. Microbiol.">
        <title>The Global Catalogue of Microorganisms (GCM) 10K type strain sequencing project: providing services to taxonomists for standard genome sequencing and annotation.</title>
        <authorList>
            <consortium name="The Broad Institute Genomics Platform"/>
            <consortium name="The Broad Institute Genome Sequencing Center for Infectious Disease"/>
            <person name="Wu L."/>
            <person name="Ma J."/>
        </authorList>
    </citation>
    <scope>NUCLEOTIDE SEQUENCE [LARGE SCALE GENOMIC DNA]</scope>
    <source>
        <strain evidence="3">CCUG 43304</strain>
    </source>
</reference>
<keyword evidence="1" id="KW-0472">Membrane</keyword>
<evidence type="ECO:0000256" key="1">
    <source>
        <dbReference type="SAM" id="Phobius"/>
    </source>
</evidence>
<gene>
    <name evidence="2" type="ORF">ACFQB0_14520</name>
</gene>
<feature type="transmembrane region" description="Helical" evidence="1">
    <location>
        <begin position="63"/>
        <end position="85"/>
    </location>
</feature>
<feature type="transmembrane region" description="Helical" evidence="1">
    <location>
        <begin position="220"/>
        <end position="238"/>
    </location>
</feature>
<keyword evidence="1" id="KW-1133">Transmembrane helix</keyword>
<protein>
    <submittedName>
        <fullName evidence="2">ZIP family metal transporter</fullName>
    </submittedName>
</protein>
<feature type="transmembrane region" description="Helical" evidence="1">
    <location>
        <begin position="191"/>
        <end position="208"/>
    </location>
</feature>
<name>A0ABW1VK83_9MICO</name>
<keyword evidence="1" id="KW-0812">Transmembrane</keyword>
<comment type="caution">
    <text evidence="2">The sequence shown here is derived from an EMBL/GenBank/DDBJ whole genome shotgun (WGS) entry which is preliminary data.</text>
</comment>
<keyword evidence="3" id="KW-1185">Reference proteome</keyword>
<accession>A0ABW1VK83</accession>
<proteinExistence type="predicted"/>
<evidence type="ECO:0000313" key="3">
    <source>
        <dbReference type="Proteomes" id="UP001596306"/>
    </source>
</evidence>
<evidence type="ECO:0000313" key="2">
    <source>
        <dbReference type="EMBL" id="MFC6357322.1"/>
    </source>
</evidence>
<dbReference type="Proteomes" id="UP001596306">
    <property type="component" value="Unassembled WGS sequence"/>
</dbReference>